<keyword evidence="2" id="KW-1185">Reference proteome</keyword>
<proteinExistence type="predicted"/>
<reference evidence="1" key="1">
    <citation type="submission" date="2020-05" db="EMBL/GenBank/DDBJ databases">
        <title>Large-scale comparative analyses of tick genomes elucidate their genetic diversity and vector capacities.</title>
        <authorList>
            <person name="Jia N."/>
            <person name="Wang J."/>
            <person name="Shi W."/>
            <person name="Du L."/>
            <person name="Sun Y."/>
            <person name="Zhan W."/>
            <person name="Jiang J."/>
            <person name="Wang Q."/>
            <person name="Zhang B."/>
            <person name="Ji P."/>
            <person name="Sakyi L.B."/>
            <person name="Cui X."/>
            <person name="Yuan T."/>
            <person name="Jiang B."/>
            <person name="Yang W."/>
            <person name="Lam T.T.-Y."/>
            <person name="Chang Q."/>
            <person name="Ding S."/>
            <person name="Wang X."/>
            <person name="Zhu J."/>
            <person name="Ruan X."/>
            <person name="Zhao L."/>
            <person name="Wei J."/>
            <person name="Que T."/>
            <person name="Du C."/>
            <person name="Cheng J."/>
            <person name="Dai P."/>
            <person name="Han X."/>
            <person name="Huang E."/>
            <person name="Gao Y."/>
            <person name="Liu J."/>
            <person name="Shao H."/>
            <person name="Ye R."/>
            <person name="Li L."/>
            <person name="Wei W."/>
            <person name="Wang X."/>
            <person name="Wang C."/>
            <person name="Yang T."/>
            <person name="Huo Q."/>
            <person name="Li W."/>
            <person name="Guo W."/>
            <person name="Chen H."/>
            <person name="Zhou L."/>
            <person name="Ni X."/>
            <person name="Tian J."/>
            <person name="Zhou Y."/>
            <person name="Sheng Y."/>
            <person name="Liu T."/>
            <person name="Pan Y."/>
            <person name="Xia L."/>
            <person name="Li J."/>
            <person name="Zhao F."/>
            <person name="Cao W."/>
        </authorList>
    </citation>
    <scope>NUCLEOTIDE SEQUENCE</scope>
    <source>
        <strain evidence="1">Hyas-2018</strain>
    </source>
</reference>
<gene>
    <name evidence="1" type="ORF">HPB50_027525</name>
</gene>
<organism evidence="1 2">
    <name type="scientific">Hyalomma asiaticum</name>
    <name type="common">Tick</name>
    <dbReference type="NCBI Taxonomy" id="266040"/>
    <lineage>
        <taxon>Eukaryota</taxon>
        <taxon>Metazoa</taxon>
        <taxon>Ecdysozoa</taxon>
        <taxon>Arthropoda</taxon>
        <taxon>Chelicerata</taxon>
        <taxon>Arachnida</taxon>
        <taxon>Acari</taxon>
        <taxon>Parasitiformes</taxon>
        <taxon>Ixodida</taxon>
        <taxon>Ixodoidea</taxon>
        <taxon>Ixodidae</taxon>
        <taxon>Hyalomminae</taxon>
        <taxon>Hyalomma</taxon>
    </lineage>
</organism>
<protein>
    <submittedName>
        <fullName evidence="1">Uncharacterized protein</fullName>
    </submittedName>
</protein>
<evidence type="ECO:0000313" key="2">
    <source>
        <dbReference type="Proteomes" id="UP000821845"/>
    </source>
</evidence>
<accession>A0ACB7SQY7</accession>
<dbReference type="EMBL" id="CM023483">
    <property type="protein sequence ID" value="KAH6937381.1"/>
    <property type="molecule type" value="Genomic_DNA"/>
</dbReference>
<dbReference type="Proteomes" id="UP000821845">
    <property type="component" value="Chromosome 3"/>
</dbReference>
<comment type="caution">
    <text evidence="1">The sequence shown here is derived from an EMBL/GenBank/DDBJ whole genome shotgun (WGS) entry which is preliminary data.</text>
</comment>
<name>A0ACB7SQY7_HYAAI</name>
<evidence type="ECO:0000313" key="1">
    <source>
        <dbReference type="EMBL" id="KAH6937381.1"/>
    </source>
</evidence>
<sequence length="427" mass="48941">MRAGTTRKPTTDTTTCPRRGRATSCPGSSPTAPSGLGHRASCPRIHSVWPDPQSPHDDRIVAQLMYLPPGYKGEPKSINATYVPVHREWHNASNETTTLKKILLLGSWYDFLSGRELFLRDRCPVDKCTVYQSYQALSSEQSSGAVADAVIYKDFYAGGEHRTTGRPVNILYLLENPMHTFFQTGATGIDWTATYRRDSDIVTPYEKFVLFDPLVKGIKRDHDYAQNKTKMVAWFVSNCGASNRRLEYAQELKNYIQVDIYGLCGTLECPRSESERCYQMLDDDYYFYLSFENANCKDYITEKFFNALRHNVVPVVMGASREEYKAAAPYHSYIHVDDFASPKELAEYLVLLSRNRPLYNQYFEWKGTGEFINTYFWCRLCAMLHAPPPRTDKLRKQTVYEWWHDGACRSVDDVTGERRSQDGGAHS</sequence>